<dbReference type="EMBL" id="WBKG01000016">
    <property type="protein sequence ID" value="KAB1986915.1"/>
    <property type="molecule type" value="Genomic_DNA"/>
</dbReference>
<dbReference type="Pfam" id="PF04149">
    <property type="entry name" value="DUF397"/>
    <property type="match status" value="1"/>
</dbReference>
<protein>
    <submittedName>
        <fullName evidence="3">DUF397 domain-containing protein</fullName>
    </submittedName>
</protein>
<evidence type="ECO:0000259" key="2">
    <source>
        <dbReference type="Pfam" id="PF04149"/>
    </source>
</evidence>
<evidence type="ECO:0000313" key="3">
    <source>
        <dbReference type="EMBL" id="KAB1986915.1"/>
    </source>
</evidence>
<dbReference type="InterPro" id="IPR007278">
    <property type="entry name" value="DUF397"/>
</dbReference>
<gene>
    <name evidence="3" type="ORF">F8144_19780</name>
</gene>
<feature type="domain" description="DUF397" evidence="2">
    <location>
        <begin position="9"/>
        <end position="61"/>
    </location>
</feature>
<proteinExistence type="predicted"/>
<reference evidence="3 4" key="1">
    <citation type="submission" date="2019-09" db="EMBL/GenBank/DDBJ databases">
        <title>Isolation and identification of active actinomycetes.</title>
        <authorList>
            <person name="Yu Z."/>
            <person name="Han C."/>
            <person name="Yu B."/>
        </authorList>
    </citation>
    <scope>NUCLEOTIDE SEQUENCE [LARGE SCALE GENOMIC DNA]</scope>
    <source>
        <strain evidence="3 4">NEAU-H2</strain>
    </source>
</reference>
<feature type="compositionally biased region" description="Polar residues" evidence="1">
    <location>
        <begin position="1"/>
        <end position="16"/>
    </location>
</feature>
<dbReference type="AlphaFoldDB" id="A0A7J5DDK7"/>
<sequence length="70" mass="7195">MAPTTTPDNWQKSSYSGPGDGDSCVELASSPTALHLRESDDPGIVLTTTPAPVGHLLHAIRAGAVTAPRT</sequence>
<organism evidence="3 4">
    <name type="scientific">Streptomyces triticiradicis</name>
    <dbReference type="NCBI Taxonomy" id="2651189"/>
    <lineage>
        <taxon>Bacteria</taxon>
        <taxon>Bacillati</taxon>
        <taxon>Actinomycetota</taxon>
        <taxon>Actinomycetes</taxon>
        <taxon>Kitasatosporales</taxon>
        <taxon>Streptomycetaceae</taxon>
        <taxon>Streptomyces</taxon>
    </lineage>
</organism>
<accession>A0A7J5DDK7</accession>
<feature type="region of interest" description="Disordered" evidence="1">
    <location>
        <begin position="1"/>
        <end position="26"/>
    </location>
</feature>
<dbReference type="Proteomes" id="UP000442990">
    <property type="component" value="Unassembled WGS sequence"/>
</dbReference>
<comment type="caution">
    <text evidence="3">The sequence shown here is derived from an EMBL/GenBank/DDBJ whole genome shotgun (WGS) entry which is preliminary data.</text>
</comment>
<name>A0A7J5DDK7_9ACTN</name>
<evidence type="ECO:0000313" key="4">
    <source>
        <dbReference type="Proteomes" id="UP000442990"/>
    </source>
</evidence>
<evidence type="ECO:0000256" key="1">
    <source>
        <dbReference type="SAM" id="MobiDB-lite"/>
    </source>
</evidence>
<dbReference type="RefSeq" id="WP_151470686.1">
    <property type="nucleotide sequence ID" value="NZ_WBKG01000016.1"/>
</dbReference>
<keyword evidence="4" id="KW-1185">Reference proteome</keyword>